<name>A0AA36EMU2_LACSI</name>
<dbReference type="Proteomes" id="UP001177003">
    <property type="component" value="Chromosome 9"/>
</dbReference>
<dbReference type="AlphaFoldDB" id="A0AA36EMU2"/>
<reference evidence="1" key="1">
    <citation type="submission" date="2023-04" db="EMBL/GenBank/DDBJ databases">
        <authorList>
            <person name="Vijverberg K."/>
            <person name="Xiong W."/>
            <person name="Schranz E."/>
        </authorList>
    </citation>
    <scope>NUCLEOTIDE SEQUENCE</scope>
</reference>
<accession>A0AA36EMU2</accession>
<protein>
    <submittedName>
        <fullName evidence="1">Uncharacterized protein</fullName>
    </submittedName>
</protein>
<organism evidence="1 2">
    <name type="scientific">Lactuca saligna</name>
    <name type="common">Willowleaf lettuce</name>
    <dbReference type="NCBI Taxonomy" id="75948"/>
    <lineage>
        <taxon>Eukaryota</taxon>
        <taxon>Viridiplantae</taxon>
        <taxon>Streptophyta</taxon>
        <taxon>Embryophyta</taxon>
        <taxon>Tracheophyta</taxon>
        <taxon>Spermatophyta</taxon>
        <taxon>Magnoliopsida</taxon>
        <taxon>eudicotyledons</taxon>
        <taxon>Gunneridae</taxon>
        <taxon>Pentapetalae</taxon>
        <taxon>asterids</taxon>
        <taxon>campanulids</taxon>
        <taxon>Asterales</taxon>
        <taxon>Asteraceae</taxon>
        <taxon>Cichorioideae</taxon>
        <taxon>Cichorieae</taxon>
        <taxon>Lactucinae</taxon>
        <taxon>Lactuca</taxon>
    </lineage>
</organism>
<evidence type="ECO:0000313" key="1">
    <source>
        <dbReference type="EMBL" id="CAI9303116.1"/>
    </source>
</evidence>
<dbReference type="EMBL" id="OX465085">
    <property type="protein sequence ID" value="CAI9303116.1"/>
    <property type="molecule type" value="Genomic_DNA"/>
</dbReference>
<keyword evidence="2" id="KW-1185">Reference proteome</keyword>
<evidence type="ECO:0000313" key="2">
    <source>
        <dbReference type="Proteomes" id="UP001177003"/>
    </source>
</evidence>
<sequence>MEHIQKVVIDNRSIYWLDPLISFDLNNDVESQFDFPITSIAFVFCCFEKIEMYWILDSPVRSHVQTEDFLSIPFKGFRGANHIVDEFTLADLQFMNPSDWISLLNLFMKDEKKCEPIVAYLKRLIICYILENAKMDVENTSVLKKGPI</sequence>
<gene>
    <name evidence="1" type="ORF">LSALG_LOCUS41577</name>
</gene>
<proteinExistence type="predicted"/>